<dbReference type="GO" id="GO:0051782">
    <property type="term" value="P:negative regulation of cell division"/>
    <property type="evidence" value="ECO:0007669"/>
    <property type="project" value="TreeGrafter"/>
</dbReference>
<dbReference type="SUPFAM" id="SSF52540">
    <property type="entry name" value="P-loop containing nucleoside triphosphate hydrolases"/>
    <property type="match status" value="1"/>
</dbReference>
<dbReference type="InterPro" id="IPR050625">
    <property type="entry name" value="ParA/MinD_ATPase"/>
</dbReference>
<dbReference type="Proteomes" id="UP001567571">
    <property type="component" value="Unassembled WGS sequence"/>
</dbReference>
<keyword evidence="2" id="KW-0067">ATP-binding</keyword>
<feature type="region of interest" description="Disordered" evidence="3">
    <location>
        <begin position="54"/>
        <end position="79"/>
    </location>
</feature>
<dbReference type="GO" id="GO:0009898">
    <property type="term" value="C:cytoplasmic side of plasma membrane"/>
    <property type="evidence" value="ECO:0007669"/>
    <property type="project" value="TreeGrafter"/>
</dbReference>
<dbReference type="Gene3D" id="3.40.50.300">
    <property type="entry name" value="P-loop containing nucleotide triphosphate hydrolases"/>
    <property type="match status" value="1"/>
</dbReference>
<keyword evidence="8" id="KW-1185">Reference proteome</keyword>
<gene>
    <name evidence="6" type="ORF">ABNG02_11115</name>
    <name evidence="5" type="ORF">GCM10008994_32680</name>
</gene>
<protein>
    <submittedName>
        <fullName evidence="6">P-loop NTPase</fullName>
    </submittedName>
</protein>
<dbReference type="PANTHER" id="PTHR43384:SF6">
    <property type="entry name" value="SEPTUM SITE-DETERMINING PROTEIN MIND HOMOLOG, CHLOROPLASTIC"/>
    <property type="match status" value="1"/>
</dbReference>
<evidence type="ECO:0000256" key="2">
    <source>
        <dbReference type="ARBA" id="ARBA00022840"/>
    </source>
</evidence>
<evidence type="ECO:0000313" key="7">
    <source>
        <dbReference type="Proteomes" id="UP001501425"/>
    </source>
</evidence>
<dbReference type="PANTHER" id="PTHR43384">
    <property type="entry name" value="SEPTUM SITE-DETERMINING PROTEIN MIND HOMOLOG, CHLOROPLASTIC-RELATED"/>
    <property type="match status" value="1"/>
</dbReference>
<comment type="caution">
    <text evidence="5">The sequence shown here is derived from an EMBL/GenBank/DDBJ whole genome shotgun (WGS) entry which is preliminary data.</text>
</comment>
<evidence type="ECO:0000313" key="5">
    <source>
        <dbReference type="EMBL" id="GAA0555096.1"/>
    </source>
</evidence>
<reference evidence="5" key="2">
    <citation type="submission" date="2023-12" db="EMBL/GenBank/DDBJ databases">
        <authorList>
            <person name="Sun Q."/>
            <person name="Inoue M."/>
        </authorList>
    </citation>
    <scope>NUCLEOTIDE SEQUENCE</scope>
    <source>
        <strain evidence="5">JCM 14265</strain>
    </source>
</reference>
<name>A0AAV3SXJ2_9EURY</name>
<feature type="domain" description="CobQ/CobB/MinD/ParA nucleotide binding" evidence="4">
    <location>
        <begin position="2"/>
        <end position="122"/>
    </location>
</feature>
<dbReference type="InterPro" id="IPR002586">
    <property type="entry name" value="CobQ/CobB/MinD/ParA_Nub-bd_dom"/>
</dbReference>
<dbReference type="RefSeq" id="WP_343780805.1">
    <property type="nucleotide sequence ID" value="NZ_BAAADQ010000016.1"/>
</dbReference>
<dbReference type="GO" id="GO:0016887">
    <property type="term" value="F:ATP hydrolysis activity"/>
    <property type="evidence" value="ECO:0007669"/>
    <property type="project" value="TreeGrafter"/>
</dbReference>
<proteinExistence type="predicted"/>
<dbReference type="EMBL" id="JBEDNW010000005">
    <property type="protein sequence ID" value="MEZ3167870.1"/>
    <property type="molecule type" value="Genomic_DNA"/>
</dbReference>
<evidence type="ECO:0000259" key="4">
    <source>
        <dbReference type="Pfam" id="PF01656"/>
    </source>
</evidence>
<dbReference type="GO" id="GO:0005829">
    <property type="term" value="C:cytosol"/>
    <property type="evidence" value="ECO:0007669"/>
    <property type="project" value="TreeGrafter"/>
</dbReference>
<dbReference type="EMBL" id="BAAADQ010000016">
    <property type="protein sequence ID" value="GAA0555096.1"/>
    <property type="molecule type" value="Genomic_DNA"/>
</dbReference>
<keyword evidence="1" id="KW-0547">Nucleotide-binding</keyword>
<evidence type="ECO:0000313" key="6">
    <source>
        <dbReference type="EMBL" id="MEZ3167870.1"/>
    </source>
</evidence>
<dbReference type="InterPro" id="IPR027417">
    <property type="entry name" value="P-loop_NTPase"/>
</dbReference>
<accession>A0AAV3SXJ2</accession>
<organism evidence="5 7">
    <name type="scientific">Halorubrum ejinorense</name>
    <dbReference type="NCBI Taxonomy" id="425309"/>
    <lineage>
        <taxon>Archaea</taxon>
        <taxon>Methanobacteriati</taxon>
        <taxon>Methanobacteriota</taxon>
        <taxon>Stenosarchaea group</taxon>
        <taxon>Halobacteria</taxon>
        <taxon>Halobacteriales</taxon>
        <taxon>Haloferacaceae</taxon>
        <taxon>Halorubrum</taxon>
    </lineage>
</organism>
<evidence type="ECO:0000313" key="8">
    <source>
        <dbReference type="Proteomes" id="UP001567571"/>
    </source>
</evidence>
<reference evidence="6 8" key="3">
    <citation type="submission" date="2024-06" db="EMBL/GenBank/DDBJ databases">
        <title>Halorubrum miltondacostae sp. nov., a potential PHA producer isolated from an inland solar saltern in Rio Maior, Portugal.</title>
        <authorList>
            <person name="Albuquerque L."/>
            <person name="Viver T."/>
            <person name="Barroso C."/>
            <person name="Claudino R."/>
            <person name="Galvan M."/>
            <person name="Simoes G."/>
            <person name="Lobo Da Cunha A."/>
            <person name="Egas C."/>
        </authorList>
    </citation>
    <scope>NUCLEOTIDE SEQUENCE [LARGE SCALE GENOMIC DNA]</scope>
    <source>
        <strain evidence="6 8">DSM 18646</strain>
    </source>
</reference>
<dbReference type="Pfam" id="PF01656">
    <property type="entry name" value="CbiA"/>
    <property type="match status" value="1"/>
</dbReference>
<evidence type="ECO:0000256" key="3">
    <source>
        <dbReference type="SAM" id="MobiDB-lite"/>
    </source>
</evidence>
<sequence>MIAVAGGKGGSGKTTTTLGLARALSRRGAPVVAADADWDLPNLHRLAAETPAVAEAASSVGGRGHVSRRNGERSHRTDDAAARTVLDAVREGDAVRPDRSAPTVLAAPDAPRSVDALATFEALDGATPDGAPVLLDCPAGASPDVAAPLRASDGALIATPLRRAALRDAAKTAALAERLGCPPLGAVVIGETDVPERVAALLNCPVLGRVPDGGAAPLADEAVRKAYGDLARRLGETAAATGWQVA</sequence>
<dbReference type="Proteomes" id="UP001501425">
    <property type="component" value="Unassembled WGS sequence"/>
</dbReference>
<dbReference type="GO" id="GO:0005524">
    <property type="term" value="F:ATP binding"/>
    <property type="evidence" value="ECO:0007669"/>
    <property type="project" value="UniProtKB-KW"/>
</dbReference>
<evidence type="ECO:0000256" key="1">
    <source>
        <dbReference type="ARBA" id="ARBA00022741"/>
    </source>
</evidence>
<dbReference type="AlphaFoldDB" id="A0AAV3SXJ2"/>
<reference evidence="5" key="1">
    <citation type="journal article" date="2014" name="Int. J. Syst. Evol. Microbiol.">
        <title>Complete genome sequence of Corynebacterium casei LMG S-19264T (=DSM 44701T), isolated from a smear-ripened cheese.</title>
        <authorList>
            <consortium name="US DOE Joint Genome Institute (JGI-PGF)"/>
            <person name="Walter F."/>
            <person name="Albersmeier A."/>
            <person name="Kalinowski J."/>
            <person name="Ruckert C."/>
        </authorList>
    </citation>
    <scope>NUCLEOTIDE SEQUENCE</scope>
    <source>
        <strain evidence="5">JCM 14265</strain>
    </source>
</reference>
<feature type="compositionally biased region" description="Basic and acidic residues" evidence="3">
    <location>
        <begin position="69"/>
        <end position="79"/>
    </location>
</feature>